<dbReference type="Proteomes" id="UP000239326">
    <property type="component" value="Chromosome"/>
</dbReference>
<dbReference type="Gene3D" id="3.40.50.2300">
    <property type="match status" value="2"/>
</dbReference>
<keyword evidence="2 3" id="KW-0732">Signal</keyword>
<sequence>MLKIKNLMAIGLAAVLSMSTGQALAQKTYNVASLGDYSGPFASIYPPVEDARRAVIEWWNKEVGAKSQVTLKMKTYDTRYDVAQTASLWPGIKSELQPIAILGLGGSDFAALQTRLPDDKIPLTAANGAYGFAWKADPWAFLSRPTYAHETGAFVNWMSERLNRPVKFVTVSSEASAGFADMAKGIQTYARENPTKAQLIETVFTDLQPSDLTLQMRRVTAANPDVIVVLGTMGQVIATKRALQTLGKKIPVLVSSHNGLATLGPVLGGMAAVEGDYEAHATALATAEASDAHAFYEMLQKNYGLKAAWNGFTIMGLAQTVYTVRAIERAQQKAGNAAITGADVRAALLAGPFRSSDLFGLAPDLEFTSQAPFPTTSAKVNIGTVKDGKFVSVAQGVPVPTVSKW</sequence>
<feature type="chain" id="PRO_5015620687" evidence="3">
    <location>
        <begin position="26"/>
        <end position="405"/>
    </location>
</feature>
<dbReference type="PANTHER" id="PTHR30483">
    <property type="entry name" value="LEUCINE-SPECIFIC-BINDING PROTEIN"/>
    <property type="match status" value="1"/>
</dbReference>
<evidence type="ECO:0000313" key="5">
    <source>
        <dbReference type="EMBL" id="AVO42392.1"/>
    </source>
</evidence>
<reference evidence="5 6" key="1">
    <citation type="submission" date="2018-03" db="EMBL/GenBank/DDBJ databases">
        <title>Genome sequencing of Simplicispira sp.</title>
        <authorList>
            <person name="Kim S.-J."/>
            <person name="Heo J."/>
            <person name="Kwon S.-W."/>
        </authorList>
    </citation>
    <scope>NUCLEOTIDE SEQUENCE [LARGE SCALE GENOMIC DNA]</scope>
    <source>
        <strain evidence="5 6">SC1-8</strain>
    </source>
</reference>
<evidence type="ECO:0000259" key="4">
    <source>
        <dbReference type="Pfam" id="PF13458"/>
    </source>
</evidence>
<name>A0A2S0N2M2_9BURK</name>
<dbReference type="OrthoDB" id="8873925at2"/>
<evidence type="ECO:0000256" key="3">
    <source>
        <dbReference type="SAM" id="SignalP"/>
    </source>
</evidence>
<comment type="similarity">
    <text evidence="1">Belongs to the leucine-binding protein family.</text>
</comment>
<dbReference type="RefSeq" id="WP_106447369.1">
    <property type="nucleotide sequence ID" value="NZ_CP027669.1"/>
</dbReference>
<dbReference type="AlphaFoldDB" id="A0A2S0N2M2"/>
<dbReference type="EMBL" id="CP027669">
    <property type="protein sequence ID" value="AVO42392.1"/>
    <property type="molecule type" value="Genomic_DNA"/>
</dbReference>
<proteinExistence type="inferred from homology"/>
<evidence type="ECO:0000313" key="6">
    <source>
        <dbReference type="Proteomes" id="UP000239326"/>
    </source>
</evidence>
<dbReference type="PANTHER" id="PTHR30483:SF38">
    <property type="entry name" value="BLR7848 PROTEIN"/>
    <property type="match status" value="1"/>
</dbReference>
<dbReference type="InterPro" id="IPR028081">
    <property type="entry name" value="Leu-bd"/>
</dbReference>
<evidence type="ECO:0000256" key="2">
    <source>
        <dbReference type="ARBA" id="ARBA00022729"/>
    </source>
</evidence>
<dbReference type="KEGG" id="simp:C6571_14825"/>
<evidence type="ECO:0000256" key="1">
    <source>
        <dbReference type="ARBA" id="ARBA00010062"/>
    </source>
</evidence>
<feature type="domain" description="Leucine-binding protein" evidence="4">
    <location>
        <begin position="29"/>
        <end position="360"/>
    </location>
</feature>
<dbReference type="InterPro" id="IPR051010">
    <property type="entry name" value="BCAA_transport"/>
</dbReference>
<accession>A0A2S0N2M2</accession>
<organism evidence="5 6">
    <name type="scientific">Simplicispira suum</name>
    <dbReference type="NCBI Taxonomy" id="2109915"/>
    <lineage>
        <taxon>Bacteria</taxon>
        <taxon>Pseudomonadati</taxon>
        <taxon>Pseudomonadota</taxon>
        <taxon>Betaproteobacteria</taxon>
        <taxon>Burkholderiales</taxon>
        <taxon>Comamonadaceae</taxon>
        <taxon>Simplicispira</taxon>
    </lineage>
</organism>
<protein>
    <submittedName>
        <fullName evidence="5">ABC transporter substrate-binding protein</fullName>
    </submittedName>
</protein>
<keyword evidence="6" id="KW-1185">Reference proteome</keyword>
<feature type="signal peptide" evidence="3">
    <location>
        <begin position="1"/>
        <end position="25"/>
    </location>
</feature>
<dbReference type="Pfam" id="PF13458">
    <property type="entry name" value="Peripla_BP_6"/>
    <property type="match status" value="1"/>
</dbReference>
<dbReference type="InterPro" id="IPR028082">
    <property type="entry name" value="Peripla_BP_I"/>
</dbReference>
<dbReference type="SUPFAM" id="SSF53822">
    <property type="entry name" value="Periplasmic binding protein-like I"/>
    <property type="match status" value="1"/>
</dbReference>
<gene>
    <name evidence="5" type="ORF">C6571_14825</name>
</gene>